<dbReference type="EMBL" id="JACAOZ010000002">
    <property type="protein sequence ID" value="NVZ54735.1"/>
    <property type="molecule type" value="Genomic_DNA"/>
</dbReference>
<organism evidence="2 3">
    <name type="scientific">Pseudomonas edaphica</name>
    <dbReference type="NCBI Taxonomy" id="2006980"/>
    <lineage>
        <taxon>Bacteria</taxon>
        <taxon>Pseudomonadati</taxon>
        <taxon>Pseudomonadota</taxon>
        <taxon>Gammaproteobacteria</taxon>
        <taxon>Pseudomonadales</taxon>
        <taxon>Pseudomonadaceae</taxon>
        <taxon>Pseudomonas</taxon>
    </lineage>
</organism>
<dbReference type="Proteomes" id="UP000560470">
    <property type="component" value="Unassembled WGS sequence"/>
</dbReference>
<dbReference type="InterPro" id="IPR010359">
    <property type="entry name" value="IrrE_HExxH"/>
</dbReference>
<dbReference type="PANTHER" id="PTHR43236">
    <property type="entry name" value="ANTITOXIN HIGA1"/>
    <property type="match status" value="1"/>
</dbReference>
<dbReference type="Gene3D" id="1.10.10.2910">
    <property type="match status" value="1"/>
</dbReference>
<dbReference type="PANTHER" id="PTHR43236:SF2">
    <property type="entry name" value="BLL0069 PROTEIN"/>
    <property type="match status" value="1"/>
</dbReference>
<proteinExistence type="predicted"/>
<dbReference type="InterPro" id="IPR052345">
    <property type="entry name" value="Rad_response_metalloprotease"/>
</dbReference>
<reference evidence="2 3" key="1">
    <citation type="submission" date="2020-04" db="EMBL/GenBank/DDBJ databases">
        <title>Molecular characterization of pseudomonads from Agaricus bisporus reveal novel blotch 2 pathogens in Western Europe.</title>
        <authorList>
            <person name="Taparia T."/>
            <person name="Krijger M."/>
            <person name="Haynes E."/>
            <person name="Elpinstone J.G."/>
            <person name="Noble R."/>
            <person name="Van Der Wolf J."/>
        </authorList>
    </citation>
    <scope>NUCLEOTIDE SEQUENCE [LARGE SCALE GENOMIC DNA]</scope>
    <source>
        <strain evidence="2 3">B7002</strain>
    </source>
</reference>
<evidence type="ECO:0000313" key="3">
    <source>
        <dbReference type="Proteomes" id="UP000560470"/>
    </source>
</evidence>
<name>A0A7Y7V514_9PSED</name>
<evidence type="ECO:0000313" key="2">
    <source>
        <dbReference type="EMBL" id="NVZ54735.1"/>
    </source>
</evidence>
<dbReference type="AlphaFoldDB" id="A0A7Y7V514"/>
<evidence type="ECO:0000259" key="1">
    <source>
        <dbReference type="Pfam" id="PF06114"/>
    </source>
</evidence>
<sequence length="288" mass="32262">MSDDKEMTQGQDFSVLHGLSRSASSVFKVFSELKSRCKPSVLKGRTLPNESFDDFLLRVAVSSTSGSSTLYRKAETANDALALVWLALVKDRATSLCLNRDMAFSSAFTEKDLRDVTRLSQDPSTITTLPELLAERYGIILVMEKYLPAMKLDGCVFKLINGVPVIGISARYNRYDNFWFTLSHELAHIVLHYESLDSPIVDDFDQASDSDVEVEANRLATDSLIPRNVLRKIMLNQGSLKRVVELSNEAECHPAIAAGMIRHRTGQWTLYSELVNFMDVRSELGLND</sequence>
<protein>
    <submittedName>
        <fullName evidence="2">ImmA/IrrE family metallo-endopeptidase</fullName>
    </submittedName>
</protein>
<dbReference type="RefSeq" id="WP_177032316.1">
    <property type="nucleotide sequence ID" value="NZ_JACAOZ010000002.1"/>
</dbReference>
<accession>A0A7Y7V514</accession>
<feature type="domain" description="IrrE N-terminal-like" evidence="1">
    <location>
        <begin position="140"/>
        <end position="243"/>
    </location>
</feature>
<gene>
    <name evidence="2" type="ORF">HX797_00540</name>
</gene>
<dbReference type="Pfam" id="PF06114">
    <property type="entry name" value="Peptidase_M78"/>
    <property type="match status" value="1"/>
</dbReference>
<comment type="caution">
    <text evidence="2">The sequence shown here is derived from an EMBL/GenBank/DDBJ whole genome shotgun (WGS) entry which is preliminary data.</text>
</comment>